<feature type="domain" description="YchJ-like middle NTF2-like" evidence="1">
    <location>
        <begin position="38"/>
        <end position="132"/>
    </location>
</feature>
<dbReference type="AlphaFoldDB" id="A0A918FHD6"/>
<comment type="caution">
    <text evidence="2">The sequence shown here is derived from an EMBL/GenBank/DDBJ whole genome shotgun (WGS) entry which is preliminary data.</text>
</comment>
<reference evidence="2" key="2">
    <citation type="submission" date="2020-09" db="EMBL/GenBank/DDBJ databases">
        <authorList>
            <person name="Sun Q."/>
            <person name="Ohkuma M."/>
        </authorList>
    </citation>
    <scope>NUCLEOTIDE SEQUENCE</scope>
    <source>
        <strain evidence="2">JCM 3346</strain>
    </source>
</reference>
<gene>
    <name evidence="2" type="ORF">GCM10010196_34710</name>
</gene>
<evidence type="ECO:0000313" key="3">
    <source>
        <dbReference type="Proteomes" id="UP000610303"/>
    </source>
</evidence>
<organism evidence="2 3">
    <name type="scientific">Agromyces mediolanus</name>
    <name type="common">Corynebacterium mediolanum</name>
    <dbReference type="NCBI Taxonomy" id="41986"/>
    <lineage>
        <taxon>Bacteria</taxon>
        <taxon>Bacillati</taxon>
        <taxon>Actinomycetota</taxon>
        <taxon>Actinomycetes</taxon>
        <taxon>Micrococcales</taxon>
        <taxon>Microbacteriaceae</taxon>
        <taxon>Agromyces</taxon>
    </lineage>
</organism>
<dbReference type="Gene3D" id="3.10.450.50">
    <property type="match status" value="1"/>
</dbReference>
<evidence type="ECO:0000259" key="1">
    <source>
        <dbReference type="Pfam" id="PF17775"/>
    </source>
</evidence>
<dbReference type="SUPFAM" id="SSF54427">
    <property type="entry name" value="NTF2-like"/>
    <property type="match status" value="1"/>
</dbReference>
<keyword evidence="3" id="KW-1185">Reference proteome</keyword>
<dbReference type="Proteomes" id="UP000610303">
    <property type="component" value="Unassembled WGS sequence"/>
</dbReference>
<reference evidence="2" key="1">
    <citation type="journal article" date="2014" name="Int. J. Syst. Evol. Microbiol.">
        <title>Complete genome sequence of Corynebacterium casei LMG S-19264T (=DSM 44701T), isolated from a smear-ripened cheese.</title>
        <authorList>
            <consortium name="US DOE Joint Genome Institute (JGI-PGF)"/>
            <person name="Walter F."/>
            <person name="Albersmeier A."/>
            <person name="Kalinowski J."/>
            <person name="Ruckert C."/>
        </authorList>
    </citation>
    <scope>NUCLEOTIDE SEQUENCE</scope>
    <source>
        <strain evidence="2">JCM 3346</strain>
    </source>
</reference>
<dbReference type="InterPro" id="IPR032710">
    <property type="entry name" value="NTF2-like_dom_sf"/>
</dbReference>
<dbReference type="Pfam" id="PF17775">
    <property type="entry name" value="YchJ_M-like"/>
    <property type="match status" value="1"/>
</dbReference>
<dbReference type="InterPro" id="IPR048469">
    <property type="entry name" value="YchJ-like_M"/>
</dbReference>
<name>A0A918FHD6_AGRME</name>
<accession>A0A918FHD6</accession>
<proteinExistence type="predicted"/>
<dbReference type="EMBL" id="BMRJ01000007">
    <property type="protein sequence ID" value="GGR37757.1"/>
    <property type="molecule type" value="Genomic_DNA"/>
</dbReference>
<evidence type="ECO:0000313" key="2">
    <source>
        <dbReference type="EMBL" id="GGR37757.1"/>
    </source>
</evidence>
<protein>
    <submittedName>
        <fullName evidence="2">UPF0225 protein</fullName>
    </submittedName>
</protein>
<dbReference type="RefSeq" id="WP_189086677.1">
    <property type="nucleotide sequence ID" value="NZ_BMRJ01000007.1"/>
</dbReference>
<sequence>MPNRATLQLPADAPCPCRNGAYGTCCGPALDGGSAPSTAVALMRSRYTAFALSDIGYLLCSWDPSTRPRELVLDDATEWRRLVVIDVVDGGPDDDTGIVEFRAVFRDADGRGELHERSRFVRRPDGWRYLDAVKADPEVRSVW</sequence>